<dbReference type="AlphaFoldDB" id="A0A0F8ZZ33"/>
<accession>A0A0F8ZZ33</accession>
<evidence type="ECO:0000313" key="1">
    <source>
        <dbReference type="EMBL" id="KKK71664.1"/>
    </source>
</evidence>
<reference evidence="1" key="1">
    <citation type="journal article" date="2015" name="Nature">
        <title>Complex archaea that bridge the gap between prokaryotes and eukaryotes.</title>
        <authorList>
            <person name="Spang A."/>
            <person name="Saw J.H."/>
            <person name="Jorgensen S.L."/>
            <person name="Zaremba-Niedzwiedzka K."/>
            <person name="Martijn J."/>
            <person name="Lind A.E."/>
            <person name="van Eijk R."/>
            <person name="Schleper C."/>
            <person name="Guy L."/>
            <person name="Ettema T.J."/>
        </authorList>
    </citation>
    <scope>NUCLEOTIDE SEQUENCE</scope>
</reference>
<comment type="caution">
    <text evidence="1">The sequence shown here is derived from an EMBL/GenBank/DDBJ whole genome shotgun (WGS) entry which is preliminary data.</text>
</comment>
<organism evidence="1">
    <name type="scientific">marine sediment metagenome</name>
    <dbReference type="NCBI Taxonomy" id="412755"/>
    <lineage>
        <taxon>unclassified sequences</taxon>
        <taxon>metagenomes</taxon>
        <taxon>ecological metagenomes</taxon>
    </lineage>
</organism>
<proteinExistence type="predicted"/>
<name>A0A0F8ZZ33_9ZZZZ</name>
<sequence>MEKTERRIRKEFERLRERTPPRMLTDLHYGFTPEDGDGKSFVDYSTLVGFIDTASRFEIKHTHEGERALRLKITAALYETIDLLQDCLERLE</sequence>
<gene>
    <name evidence="1" type="ORF">LCGC14_2911650</name>
</gene>
<protein>
    <submittedName>
        <fullName evidence="1">Uncharacterized protein</fullName>
    </submittedName>
</protein>
<dbReference type="EMBL" id="LAZR01057628">
    <property type="protein sequence ID" value="KKK71664.1"/>
    <property type="molecule type" value="Genomic_DNA"/>
</dbReference>